<accession>A0A9J7LUQ0</accession>
<dbReference type="PROSITE" id="PS01225">
    <property type="entry name" value="CTCK_2"/>
    <property type="match status" value="1"/>
</dbReference>
<evidence type="ECO:0000256" key="4">
    <source>
        <dbReference type="SAM" id="MobiDB-lite"/>
    </source>
</evidence>
<evidence type="ECO:0000256" key="2">
    <source>
        <dbReference type="ARBA" id="ARBA00023157"/>
    </source>
</evidence>
<evidence type="ECO:0000256" key="3">
    <source>
        <dbReference type="PROSITE-ProRule" id="PRU00039"/>
    </source>
</evidence>
<organism evidence="7 8">
    <name type="scientific">Branchiostoma floridae</name>
    <name type="common">Florida lancelet</name>
    <name type="synonym">Amphioxus</name>
    <dbReference type="NCBI Taxonomy" id="7739"/>
    <lineage>
        <taxon>Eukaryota</taxon>
        <taxon>Metazoa</taxon>
        <taxon>Chordata</taxon>
        <taxon>Cephalochordata</taxon>
        <taxon>Leptocardii</taxon>
        <taxon>Amphioxiformes</taxon>
        <taxon>Branchiostomatidae</taxon>
        <taxon>Branchiostoma</taxon>
    </lineage>
</organism>
<dbReference type="InterPro" id="IPR006207">
    <property type="entry name" value="Cys_knot_C"/>
</dbReference>
<dbReference type="PANTHER" id="PTHR35185">
    <property type="entry name" value="SERINE/THREONINE-RICH PROTEIN ADG2-RELATED"/>
    <property type="match status" value="1"/>
</dbReference>
<feature type="disulfide bond" evidence="3">
    <location>
        <begin position="413"/>
        <end position="465"/>
    </location>
</feature>
<dbReference type="Gene3D" id="2.10.70.10">
    <property type="entry name" value="Complement Module, domain 1"/>
    <property type="match status" value="1"/>
</dbReference>
<sequence length="487" mass="53065">MGGICVQLPQDCEVTPETTSRPVTTLSPETFTTPGVCAASCHCVQTCGEGCQAERCETGCNCAAGFVREFGMCVQKPTDDCFASTTLAPKKMTTSPEVSTEKPSLYTTQEPSVYTTQEPSVYTTQEPSIYTTQEPSVYTTQEPSVYTTQEPSVYTTQEPSVYTTQEPSVYTTQEPSVYTTGSVPQQTTGAATTAETYTTLPVCAADCTCTRTCDGSLTCPSSYSPDLCAACLCAEGRRNSTYCVLQESCDCVYGGMDYNVPRPNNVWTEGSCTVCRCLNGTKDCHVSCNIDSCQEGYMLVDNDEDECCRCVPQKCEYKGKYYAYGETWLPDTCMSCTCTQDGGVVCDNMMQQCDMECDESYGTLKYTEGQCCPVCEPHPPQGSCKPTYSNTTLQLGECVSTSPIRMSTCSGRCSSTARILLEPPYLDMDCTCCKPTRVRRELAQLSCADNTVIEQPYYIIEACGCEGCEYDPFSASTYTTANNYVGK</sequence>
<feature type="domain" description="VWFC" evidence="6">
    <location>
        <begin position="313"/>
        <end position="376"/>
    </location>
</feature>
<reference evidence="7" key="1">
    <citation type="journal article" date="2020" name="Nat. Ecol. Evol.">
        <title>Deeply conserved synteny resolves early events in vertebrate evolution.</title>
        <authorList>
            <person name="Simakov O."/>
            <person name="Marletaz F."/>
            <person name="Yue J.X."/>
            <person name="O'Connell B."/>
            <person name="Jenkins J."/>
            <person name="Brandt A."/>
            <person name="Calef R."/>
            <person name="Tung C.H."/>
            <person name="Huang T.K."/>
            <person name="Schmutz J."/>
            <person name="Satoh N."/>
            <person name="Yu J.K."/>
            <person name="Putnam N.H."/>
            <person name="Green R.E."/>
            <person name="Rokhsar D.S."/>
        </authorList>
    </citation>
    <scope>NUCLEOTIDE SEQUENCE [LARGE SCALE GENOMIC DNA]</scope>
    <source>
        <strain evidence="7">S238N-H82</strain>
    </source>
</reference>
<keyword evidence="1" id="KW-0732">Signal</keyword>
<dbReference type="Pfam" id="PF23334">
    <property type="entry name" value="VWC2L_2nd"/>
    <property type="match status" value="1"/>
</dbReference>
<protein>
    <submittedName>
        <fullName evidence="8">von Willebrand factor C and EGF domain-containing protein-like</fullName>
    </submittedName>
</protein>
<evidence type="ECO:0000256" key="1">
    <source>
        <dbReference type="ARBA" id="ARBA00022729"/>
    </source>
</evidence>
<evidence type="ECO:0000259" key="5">
    <source>
        <dbReference type="PROSITE" id="PS01225"/>
    </source>
</evidence>
<dbReference type="SMART" id="SM00041">
    <property type="entry name" value="CT"/>
    <property type="match status" value="1"/>
</dbReference>
<proteinExistence type="predicted"/>
<feature type="region of interest" description="Disordered" evidence="4">
    <location>
        <begin position="92"/>
        <end position="184"/>
    </location>
</feature>
<evidence type="ECO:0000259" key="6">
    <source>
        <dbReference type="PROSITE" id="PS50184"/>
    </source>
</evidence>
<reference evidence="8" key="2">
    <citation type="submission" date="2025-08" db="UniProtKB">
        <authorList>
            <consortium name="RefSeq"/>
        </authorList>
    </citation>
    <scope>IDENTIFICATION</scope>
    <source>
        <strain evidence="8">S238N-H82</strain>
        <tissue evidence="8">Testes</tissue>
    </source>
</reference>
<dbReference type="InterPro" id="IPR001007">
    <property type="entry name" value="VWF_dom"/>
</dbReference>
<dbReference type="RefSeq" id="XP_035688605.1">
    <property type="nucleotide sequence ID" value="XM_035832712.1"/>
</dbReference>
<evidence type="ECO:0000313" key="7">
    <source>
        <dbReference type="Proteomes" id="UP000001554"/>
    </source>
</evidence>
<evidence type="ECO:0000313" key="8">
    <source>
        <dbReference type="RefSeq" id="XP_035688605.1"/>
    </source>
</evidence>
<dbReference type="Proteomes" id="UP000001554">
    <property type="component" value="Chromosome 10"/>
</dbReference>
<dbReference type="AlphaFoldDB" id="A0A9J7LUQ0"/>
<dbReference type="KEGG" id="bfo:118424175"/>
<comment type="caution">
    <text evidence="3">Lacks conserved residue(s) required for the propagation of feature annotation.</text>
</comment>
<dbReference type="SUPFAM" id="SSF57603">
    <property type="entry name" value="FnI-like domain"/>
    <property type="match status" value="1"/>
</dbReference>
<feature type="disulfide bond" evidence="3">
    <location>
        <begin position="398"/>
        <end position="447"/>
    </location>
</feature>
<dbReference type="GeneID" id="118424175"/>
<name>A0A9J7LUQ0_BRAFL</name>
<dbReference type="PROSITE" id="PS50184">
    <property type="entry name" value="VWFC_2"/>
    <property type="match status" value="1"/>
</dbReference>
<dbReference type="PANTHER" id="PTHR35185:SF1">
    <property type="entry name" value="UPF0619 GPI-ANCHORED MEMBRANE PROTEIN C1322.10"/>
    <property type="match status" value="1"/>
</dbReference>
<dbReference type="OrthoDB" id="8452296at2759"/>
<keyword evidence="2 3" id="KW-1015">Disulfide bond</keyword>
<keyword evidence="7" id="KW-1185">Reference proteome</keyword>
<dbReference type="PROSITE" id="PS01185">
    <property type="entry name" value="CTCK_1"/>
    <property type="match status" value="1"/>
</dbReference>
<dbReference type="InterPro" id="IPR052479">
    <property type="entry name" value="GPI-anchor_Adhesion_Reg"/>
</dbReference>
<feature type="disulfide bond" evidence="3">
    <location>
        <begin position="409"/>
        <end position="463"/>
    </location>
</feature>
<feature type="domain" description="CTCK" evidence="5">
    <location>
        <begin position="384"/>
        <end position="469"/>
    </location>
</feature>
<dbReference type="SMART" id="SM00214">
    <property type="entry name" value="VWC"/>
    <property type="match status" value="2"/>
</dbReference>
<gene>
    <name evidence="8" type="primary">LOC118424175</name>
</gene>